<gene>
    <name evidence="2" type="ORF">EST38_g13637</name>
</gene>
<protein>
    <submittedName>
        <fullName evidence="2">Uncharacterized protein</fullName>
    </submittedName>
</protein>
<dbReference type="EMBL" id="SDEE01001347">
    <property type="protein sequence ID" value="RXW12217.1"/>
    <property type="molecule type" value="Genomic_DNA"/>
</dbReference>
<feature type="region of interest" description="Disordered" evidence="1">
    <location>
        <begin position="356"/>
        <end position="418"/>
    </location>
</feature>
<accession>A0A4Q2CZF9</accession>
<feature type="compositionally biased region" description="Polar residues" evidence="1">
    <location>
        <begin position="388"/>
        <end position="402"/>
    </location>
</feature>
<sequence length="487" mass="53896">MSTNKRPNKHPIPSDTQMAEDAKAKAEESTAIEPFAKDNADTVNKRLKEIQKTSGQTTQKVNIEAYREFWYSMFSELGEVEPLGYEEKVAAENEKRRKKPDPEHIYGDQLLNNTAAVLCRLGGDDWGQHGTVVFFVQAAYRDQKNHWKTLATMVTTPGTKKANFREYVGKEIYQRTFRTPFQTFLDVSFPAVNENTESGPAITFDHNGYPQLPDIDVKSTTPKLSFAFQHSQKSESIRPADWSKTPTPWKALSSIGYTKIFDCAEQAKYLTSLDLEDLDVGRLYRNIMLCQTGGTSSFVLNQSLTCEILDDLAGDVHTSGGGTLESPDPSSTRRKENKGRSIAAALPGKEFTKLVATRQQPVNPKLPLTPKFPPGMIDMHDVDKSASGEATSPASGQVSPSPIGSFDSDKWQGIDDSTGSLSPIDFHFNLQGIDEPMKSLTPINCSDGHTSPSSSPPHADRAVTTQHLNKRKATGEGVRLQKRHKRS</sequence>
<dbReference type="Proteomes" id="UP000290288">
    <property type="component" value="Unassembled WGS sequence"/>
</dbReference>
<feature type="region of interest" description="Disordered" evidence="1">
    <location>
        <begin position="439"/>
        <end position="487"/>
    </location>
</feature>
<feature type="compositionally biased region" description="Polar residues" evidence="1">
    <location>
        <begin position="441"/>
        <end position="453"/>
    </location>
</feature>
<comment type="caution">
    <text evidence="2">The sequence shown here is derived from an EMBL/GenBank/DDBJ whole genome shotgun (WGS) entry which is preliminary data.</text>
</comment>
<proteinExistence type="predicted"/>
<feature type="region of interest" description="Disordered" evidence="1">
    <location>
        <begin position="318"/>
        <end position="340"/>
    </location>
</feature>
<evidence type="ECO:0000313" key="2">
    <source>
        <dbReference type="EMBL" id="RXW12217.1"/>
    </source>
</evidence>
<dbReference type="STRING" id="2316362.A0A4Q2CZF9"/>
<dbReference type="OrthoDB" id="3061702at2759"/>
<dbReference type="AlphaFoldDB" id="A0A4Q2CZF9"/>
<organism evidence="2 3">
    <name type="scientific">Candolleomyces aberdarensis</name>
    <dbReference type="NCBI Taxonomy" id="2316362"/>
    <lineage>
        <taxon>Eukaryota</taxon>
        <taxon>Fungi</taxon>
        <taxon>Dikarya</taxon>
        <taxon>Basidiomycota</taxon>
        <taxon>Agaricomycotina</taxon>
        <taxon>Agaricomycetes</taxon>
        <taxon>Agaricomycetidae</taxon>
        <taxon>Agaricales</taxon>
        <taxon>Agaricineae</taxon>
        <taxon>Psathyrellaceae</taxon>
        <taxon>Candolleomyces</taxon>
    </lineage>
</organism>
<keyword evidence="3" id="KW-1185">Reference proteome</keyword>
<evidence type="ECO:0000256" key="1">
    <source>
        <dbReference type="SAM" id="MobiDB-lite"/>
    </source>
</evidence>
<feature type="region of interest" description="Disordered" evidence="1">
    <location>
        <begin position="1"/>
        <end position="43"/>
    </location>
</feature>
<evidence type="ECO:0000313" key="3">
    <source>
        <dbReference type="Proteomes" id="UP000290288"/>
    </source>
</evidence>
<name>A0A4Q2CZF9_9AGAR</name>
<reference evidence="2 3" key="1">
    <citation type="submission" date="2019-01" db="EMBL/GenBank/DDBJ databases">
        <title>Draft genome sequence of Psathyrella aberdarensis IHI B618.</title>
        <authorList>
            <person name="Buettner E."/>
            <person name="Kellner H."/>
        </authorList>
    </citation>
    <scope>NUCLEOTIDE SEQUENCE [LARGE SCALE GENOMIC DNA]</scope>
    <source>
        <strain evidence="2 3">IHI B618</strain>
    </source>
</reference>